<dbReference type="GeneID" id="109546962"/>
<dbReference type="AlphaFoldDB" id="A0AAR5QKN1"/>
<dbReference type="PANTHER" id="PTHR21398">
    <property type="entry name" value="AGAP007094-PA"/>
    <property type="match status" value="1"/>
</dbReference>
<dbReference type="PANTHER" id="PTHR21398:SF22">
    <property type="entry name" value="IP12060P-RELATED"/>
    <property type="match status" value="1"/>
</dbReference>
<feature type="chain" id="PRO_5044712698" evidence="1">
    <location>
        <begin position="27"/>
        <end position="203"/>
    </location>
</feature>
<dbReference type="InterPro" id="IPR006631">
    <property type="entry name" value="DM4_12"/>
</dbReference>
<evidence type="ECO:0000313" key="3">
    <source>
        <dbReference type="Proteomes" id="UP000019118"/>
    </source>
</evidence>
<dbReference type="SMART" id="SM00718">
    <property type="entry name" value="DM4_12"/>
    <property type="match status" value="1"/>
</dbReference>
<dbReference type="Proteomes" id="UP000019118">
    <property type="component" value="Unassembled WGS sequence"/>
</dbReference>
<keyword evidence="3" id="KW-1185">Reference proteome</keyword>
<dbReference type="EnsemblMetazoa" id="XM_019918148.1">
    <property type="protein sequence ID" value="XP_019773707.1"/>
    <property type="gene ID" value="LOC109546962"/>
</dbReference>
<reference evidence="3" key="1">
    <citation type="journal article" date="2013" name="Genome Biol.">
        <title>Draft genome of the mountain pine beetle, Dendroctonus ponderosae Hopkins, a major forest pest.</title>
        <authorList>
            <person name="Keeling C.I."/>
            <person name="Yuen M.M."/>
            <person name="Liao N.Y."/>
            <person name="Docking T.R."/>
            <person name="Chan S.K."/>
            <person name="Taylor G.A."/>
            <person name="Palmquist D.L."/>
            <person name="Jackman S.D."/>
            <person name="Nguyen A."/>
            <person name="Li M."/>
            <person name="Henderson H."/>
            <person name="Janes J.K."/>
            <person name="Zhao Y."/>
            <person name="Pandoh P."/>
            <person name="Moore R."/>
            <person name="Sperling F.A."/>
            <person name="Huber D.P."/>
            <person name="Birol I."/>
            <person name="Jones S.J."/>
            <person name="Bohlmann J."/>
        </authorList>
    </citation>
    <scope>NUCLEOTIDE SEQUENCE</scope>
</reference>
<dbReference type="Pfam" id="PF07841">
    <property type="entry name" value="DM4_12"/>
    <property type="match status" value="1"/>
</dbReference>
<evidence type="ECO:0000313" key="2">
    <source>
        <dbReference type="EnsemblMetazoa" id="XP_019773707.1"/>
    </source>
</evidence>
<proteinExistence type="predicted"/>
<organism evidence="2 3">
    <name type="scientific">Dendroctonus ponderosae</name>
    <name type="common">Mountain pine beetle</name>
    <dbReference type="NCBI Taxonomy" id="77166"/>
    <lineage>
        <taxon>Eukaryota</taxon>
        <taxon>Metazoa</taxon>
        <taxon>Ecdysozoa</taxon>
        <taxon>Arthropoda</taxon>
        <taxon>Hexapoda</taxon>
        <taxon>Insecta</taxon>
        <taxon>Pterygota</taxon>
        <taxon>Neoptera</taxon>
        <taxon>Endopterygota</taxon>
        <taxon>Coleoptera</taxon>
        <taxon>Polyphaga</taxon>
        <taxon>Cucujiformia</taxon>
        <taxon>Curculionidae</taxon>
        <taxon>Scolytinae</taxon>
        <taxon>Dendroctonus</taxon>
    </lineage>
</organism>
<feature type="signal peptide" evidence="1">
    <location>
        <begin position="1"/>
        <end position="26"/>
    </location>
</feature>
<keyword evidence="1" id="KW-0732">Signal</keyword>
<name>A0AAR5QKN1_DENPD</name>
<reference evidence="2" key="2">
    <citation type="submission" date="2024-08" db="UniProtKB">
        <authorList>
            <consortium name="EnsemblMetazoa"/>
        </authorList>
    </citation>
    <scope>IDENTIFICATION</scope>
</reference>
<sequence>MTLILKVLAFVCFSLVLRHQCPFSVGQSIDNVYYNPYFHFPYGGPYMGFLVAFALPLKVQTPGDIFFSMNFEAGYSLPENETQFTFPPIIAASARQVLYDLFERKLESHGYPGRDCLLRAICEGSELSTLGTGVFGDIVHLVLTPSASLNGNLTEVYQEAERQGKKKGRCRKYRKTCSFSILKMFTWVGDFLTKTGLPNKGSS</sequence>
<evidence type="ECO:0000256" key="1">
    <source>
        <dbReference type="SAM" id="SignalP"/>
    </source>
</evidence>
<dbReference type="EnsemblMetazoa" id="XM_019918147.1">
    <property type="protein sequence ID" value="XP_019773706.1"/>
    <property type="gene ID" value="LOC109546962"/>
</dbReference>
<protein>
    <submittedName>
        <fullName evidence="2">Uncharacterized protein</fullName>
    </submittedName>
</protein>
<accession>A0AAR5QKN1</accession>
<dbReference type="KEGG" id="dpa:109546962"/>